<evidence type="ECO:0000313" key="3">
    <source>
        <dbReference type="Proteomes" id="UP000694844"/>
    </source>
</evidence>
<reference evidence="4" key="1">
    <citation type="submission" date="2025-08" db="UniProtKB">
        <authorList>
            <consortium name="RefSeq"/>
        </authorList>
    </citation>
    <scope>IDENTIFICATION</scope>
    <source>
        <tissue evidence="4">Whole sample</tissue>
    </source>
</reference>
<keyword evidence="2" id="KW-1133">Transmembrane helix</keyword>
<accession>A0A8B8AWK3</accession>
<keyword evidence="2" id="KW-0472">Membrane</keyword>
<dbReference type="GeneID" id="111105564"/>
<dbReference type="OrthoDB" id="6159329at2759"/>
<name>A0A8B8AWK3_CRAVI</name>
<evidence type="ECO:0000313" key="4">
    <source>
        <dbReference type="RefSeq" id="XP_022295627.1"/>
    </source>
</evidence>
<dbReference type="Proteomes" id="UP000694844">
    <property type="component" value="Chromosome 7"/>
</dbReference>
<dbReference type="KEGG" id="cvn:111105564"/>
<dbReference type="Gene3D" id="1.10.533.10">
    <property type="entry name" value="Death Domain, Fas"/>
    <property type="match status" value="1"/>
</dbReference>
<evidence type="ECO:0000256" key="2">
    <source>
        <dbReference type="SAM" id="Phobius"/>
    </source>
</evidence>
<gene>
    <name evidence="4" type="primary">LOC111105564</name>
</gene>
<organism evidence="3 4">
    <name type="scientific">Crassostrea virginica</name>
    <name type="common">Eastern oyster</name>
    <dbReference type="NCBI Taxonomy" id="6565"/>
    <lineage>
        <taxon>Eukaryota</taxon>
        <taxon>Metazoa</taxon>
        <taxon>Spiralia</taxon>
        <taxon>Lophotrochozoa</taxon>
        <taxon>Mollusca</taxon>
        <taxon>Bivalvia</taxon>
        <taxon>Autobranchia</taxon>
        <taxon>Pteriomorphia</taxon>
        <taxon>Ostreida</taxon>
        <taxon>Ostreoidea</taxon>
        <taxon>Ostreidae</taxon>
        <taxon>Crassostrea</taxon>
    </lineage>
</organism>
<feature type="transmembrane region" description="Helical" evidence="2">
    <location>
        <begin position="32"/>
        <end position="51"/>
    </location>
</feature>
<evidence type="ECO:0000256" key="1">
    <source>
        <dbReference type="SAM" id="MobiDB-lite"/>
    </source>
</evidence>
<proteinExistence type="predicted"/>
<dbReference type="AlphaFoldDB" id="A0A8B8AWK3"/>
<feature type="transmembrane region" description="Helical" evidence="2">
    <location>
        <begin position="7"/>
        <end position="26"/>
    </location>
</feature>
<keyword evidence="3" id="KW-1185">Reference proteome</keyword>
<feature type="region of interest" description="Disordered" evidence="1">
    <location>
        <begin position="475"/>
        <end position="495"/>
    </location>
</feature>
<dbReference type="InterPro" id="IPR011029">
    <property type="entry name" value="DEATH-like_dom_sf"/>
</dbReference>
<protein>
    <submittedName>
        <fullName evidence="4">Uncharacterized protein LOC111105564</fullName>
    </submittedName>
</protein>
<dbReference type="RefSeq" id="XP_022295627.1">
    <property type="nucleotide sequence ID" value="XM_022439919.1"/>
</dbReference>
<keyword evidence="2" id="KW-0812">Transmembrane</keyword>
<sequence>MQPRDFIIAPLVLVALISIYQGISWIRTFASVIEYILQFVYLVSAVIVIWVREHTDGRNVGGENSNTRQTAISKDTKTKPLLNRNSIPIATVGGKPRGNTIKKDFLSTAPRRNPHQSSKIQNSAVTEAVRENIVLIENDLKVVESSLLDMLQEHISEEDVNRMKSYSRQDQAHLFAEIVEEYDEEMFLLVLSILKNASFSHIAQKLNESYVNYKPFLPRSSSCPICRIQAEVDIKTIRSGLKSEGLLPHSLYKDINKANTGEGHQNVLWQALFYHLKFLKPKEEITTKFINVFDIPKHKSLHSFLLKNNLHNYDCTCSKRPHLETDHVRPPITLSDLSEESNTSFRKPCQNPDWYEEAVYSSSSDPEQRQTYFTTRTAKSELFAFGCERRKQGNVEKNRHYKSRIKLKRLRNGQMIEIPVSLNNSTSSTESETYLKVPSDEVDQRHKVEPEPFSLLPYISNSDIDSNGEARKDYIFPNHPKPRGNPKDPIGTFVPNAFAKTNKTTRTTQIW</sequence>